<dbReference type="AlphaFoldDB" id="A0A1X3DC17"/>
<comment type="caution">
    <text evidence="4">The sequence shown here is derived from an EMBL/GenBank/DDBJ whole genome shotgun (WGS) entry which is preliminary data.</text>
</comment>
<dbReference type="InterPro" id="IPR008030">
    <property type="entry name" value="NmrA-like"/>
</dbReference>
<dbReference type="Proteomes" id="UP000193118">
    <property type="component" value="Unassembled WGS sequence"/>
</dbReference>
<evidence type="ECO:0000313" key="4">
    <source>
        <dbReference type="EMBL" id="OSI17443.1"/>
    </source>
</evidence>
<dbReference type="OrthoDB" id="9798669at2"/>
<dbReference type="CDD" id="cd05251">
    <property type="entry name" value="NmrA_like_SDR_a"/>
    <property type="match status" value="1"/>
</dbReference>
<dbReference type="Gene3D" id="3.90.25.10">
    <property type="entry name" value="UDP-galactose 4-epimerase, domain 1"/>
    <property type="match status" value="1"/>
</dbReference>
<evidence type="ECO:0000256" key="2">
    <source>
        <dbReference type="ARBA" id="ARBA00022857"/>
    </source>
</evidence>
<proteinExistence type="inferred from homology"/>
<dbReference type="GeneID" id="94580184"/>
<dbReference type="Pfam" id="PF05368">
    <property type="entry name" value="NmrA"/>
    <property type="match status" value="1"/>
</dbReference>
<protein>
    <submittedName>
        <fullName evidence="4">NmrA family protein</fullName>
    </submittedName>
</protein>
<keyword evidence="5" id="KW-1185">Reference proteome</keyword>
<dbReference type="STRING" id="194197.BWD09_05470"/>
<evidence type="ECO:0000259" key="3">
    <source>
        <dbReference type="Pfam" id="PF05368"/>
    </source>
</evidence>
<evidence type="ECO:0000313" key="5">
    <source>
        <dbReference type="Proteomes" id="UP000193118"/>
    </source>
</evidence>
<dbReference type="RefSeq" id="WP_085365700.1">
    <property type="nucleotide sequence ID" value="NZ_CAUJPZ010000060.1"/>
</dbReference>
<dbReference type="PANTHER" id="PTHR42748:SF7">
    <property type="entry name" value="NMRA LIKE REDOX SENSOR 1-RELATED"/>
    <property type="match status" value="1"/>
</dbReference>
<dbReference type="EMBL" id="MTBO01000010">
    <property type="protein sequence ID" value="OSI17443.1"/>
    <property type="molecule type" value="Genomic_DNA"/>
</dbReference>
<dbReference type="SUPFAM" id="SSF51735">
    <property type="entry name" value="NAD(P)-binding Rossmann-fold domains"/>
    <property type="match status" value="1"/>
</dbReference>
<evidence type="ECO:0000256" key="1">
    <source>
        <dbReference type="ARBA" id="ARBA00006328"/>
    </source>
</evidence>
<accession>A0A1X3DC17</accession>
<dbReference type="PANTHER" id="PTHR42748">
    <property type="entry name" value="NITROGEN METABOLITE REPRESSION PROTEIN NMRA FAMILY MEMBER"/>
    <property type="match status" value="1"/>
</dbReference>
<gene>
    <name evidence="4" type="ORF">BWD09_05470</name>
</gene>
<feature type="domain" description="NmrA-like" evidence="3">
    <location>
        <begin position="5"/>
        <end position="282"/>
    </location>
</feature>
<reference evidence="5" key="1">
    <citation type="submission" date="2017-01" db="EMBL/GenBank/DDBJ databases">
        <authorList>
            <person name="Wolfgang W.J."/>
            <person name="Cole J."/>
            <person name="Wroblewski D."/>
            <person name="Mcginnis J."/>
            <person name="Musser K.A."/>
        </authorList>
    </citation>
    <scope>NUCLEOTIDE SEQUENCE [LARGE SCALE GENOMIC DNA]</scope>
    <source>
        <strain evidence="5">DSM 19151</strain>
    </source>
</reference>
<name>A0A1X3DC17_9NEIS</name>
<keyword evidence="2" id="KW-0521">NADP</keyword>
<dbReference type="Gene3D" id="3.40.50.720">
    <property type="entry name" value="NAD(P)-binding Rossmann-like Domain"/>
    <property type="match status" value="1"/>
</dbReference>
<organism evidence="4 5">
    <name type="scientific">Neisseria dentiae</name>
    <dbReference type="NCBI Taxonomy" id="194197"/>
    <lineage>
        <taxon>Bacteria</taxon>
        <taxon>Pseudomonadati</taxon>
        <taxon>Pseudomonadota</taxon>
        <taxon>Betaproteobacteria</taxon>
        <taxon>Neisseriales</taxon>
        <taxon>Neisseriaceae</taxon>
        <taxon>Neisseria</taxon>
    </lineage>
</organism>
<sequence length="302" mass="33778">MTQPLIAVAGAASKQGRSVVDSLLADGGFRVRALTRSPQSELAQSWVKRGAEVVSADDLAAAFHGANGVFLMTPPTPPNNSQEYATGCLMADAAVAAGVRHIVFSTLENVDERTKGMKFAPHFTDKARIADYIRRLPVQSSFVMIAFFFTNLMEYYLPRWENDKLLIPIYLPEDFRAPFADPLSITGPAVLDIFKRPQDYDGVTVPLVGDWISPREMVETFTRLTGIPAEYRNAYTREGLLHYFPEFAANELLVQELLGMVQYAVEYGYFSPANRPEHITPDALNWEAFLRRTGWKGEKAEF</sequence>
<dbReference type="InterPro" id="IPR051164">
    <property type="entry name" value="NmrA-like_oxidored"/>
</dbReference>
<dbReference type="InterPro" id="IPR036291">
    <property type="entry name" value="NAD(P)-bd_dom_sf"/>
</dbReference>
<comment type="similarity">
    <text evidence="1">Belongs to the NmrA-type oxidoreductase family.</text>
</comment>